<dbReference type="InterPro" id="IPR043128">
    <property type="entry name" value="Rev_trsase/Diguanyl_cyclase"/>
</dbReference>
<dbReference type="InterPro" id="IPR001633">
    <property type="entry name" value="EAL_dom"/>
</dbReference>
<feature type="transmembrane region" description="Helical" evidence="1">
    <location>
        <begin position="5"/>
        <end position="22"/>
    </location>
</feature>
<dbReference type="Pfam" id="PF00563">
    <property type="entry name" value="EAL"/>
    <property type="match status" value="1"/>
</dbReference>
<dbReference type="PANTHER" id="PTHR33121">
    <property type="entry name" value="CYCLIC DI-GMP PHOSPHODIESTERASE PDEF"/>
    <property type="match status" value="1"/>
</dbReference>
<dbReference type="Gene3D" id="3.20.20.450">
    <property type="entry name" value="EAL domain"/>
    <property type="match status" value="1"/>
</dbReference>
<dbReference type="InterPro" id="IPR029787">
    <property type="entry name" value="Nucleotide_cyclase"/>
</dbReference>
<feature type="domain" description="EAL" evidence="2">
    <location>
        <begin position="333"/>
        <end position="586"/>
    </location>
</feature>
<dbReference type="PANTHER" id="PTHR33121:SF70">
    <property type="entry name" value="SIGNALING PROTEIN YKOW"/>
    <property type="match status" value="1"/>
</dbReference>
<dbReference type="EMBL" id="FPKX01000047">
    <property type="protein sequence ID" value="SFZ98386.1"/>
    <property type="molecule type" value="Genomic_DNA"/>
</dbReference>
<evidence type="ECO:0000259" key="3">
    <source>
        <dbReference type="PROSITE" id="PS50887"/>
    </source>
</evidence>
<dbReference type="SUPFAM" id="SSF55073">
    <property type="entry name" value="Nucleotide cyclase"/>
    <property type="match status" value="1"/>
</dbReference>
<keyword evidence="1" id="KW-0812">Transmembrane</keyword>
<reference evidence="4" key="1">
    <citation type="submission" date="2016-10" db="EMBL/GenBank/DDBJ databases">
        <authorList>
            <person name="de Groot N.N."/>
        </authorList>
    </citation>
    <scope>NUCLEOTIDE SEQUENCE</scope>
</reference>
<evidence type="ECO:0000259" key="2">
    <source>
        <dbReference type="PROSITE" id="PS50883"/>
    </source>
</evidence>
<name>A0A1W1EED8_9ZZZZ</name>
<dbReference type="InterPro" id="IPR000160">
    <property type="entry name" value="GGDEF_dom"/>
</dbReference>
<dbReference type="Pfam" id="PF00990">
    <property type="entry name" value="GGDEF"/>
    <property type="match status" value="1"/>
</dbReference>
<dbReference type="InterPro" id="IPR050706">
    <property type="entry name" value="Cyclic-di-GMP_PDE-like"/>
</dbReference>
<dbReference type="SMART" id="SM00267">
    <property type="entry name" value="GGDEF"/>
    <property type="match status" value="1"/>
</dbReference>
<dbReference type="SUPFAM" id="SSF141868">
    <property type="entry name" value="EAL domain-like"/>
    <property type="match status" value="1"/>
</dbReference>
<evidence type="ECO:0000313" key="4">
    <source>
        <dbReference type="EMBL" id="SFZ98386.1"/>
    </source>
</evidence>
<keyword evidence="1" id="KW-0472">Membrane</keyword>
<dbReference type="GO" id="GO:0071111">
    <property type="term" value="F:cyclic-guanylate-specific phosphodiesterase activity"/>
    <property type="evidence" value="ECO:0007669"/>
    <property type="project" value="InterPro"/>
</dbReference>
<organism evidence="4">
    <name type="scientific">hydrothermal vent metagenome</name>
    <dbReference type="NCBI Taxonomy" id="652676"/>
    <lineage>
        <taxon>unclassified sequences</taxon>
        <taxon>metagenomes</taxon>
        <taxon>ecological metagenomes</taxon>
    </lineage>
</organism>
<dbReference type="PROSITE" id="PS50883">
    <property type="entry name" value="EAL"/>
    <property type="match status" value="1"/>
</dbReference>
<dbReference type="CDD" id="cd01948">
    <property type="entry name" value="EAL"/>
    <property type="match status" value="1"/>
</dbReference>
<proteinExistence type="predicted"/>
<gene>
    <name evidence="4" type="ORF">MNB_SV-5-44</name>
</gene>
<dbReference type="Gene3D" id="3.30.70.270">
    <property type="match status" value="1"/>
</dbReference>
<protein>
    <submittedName>
        <fullName evidence="4">Diguanylate cyclase/phosphodiesterase (GGDEF &amp; EAL domains) with PAS/PAC sensor(S)</fullName>
    </submittedName>
</protein>
<dbReference type="InterPro" id="IPR035919">
    <property type="entry name" value="EAL_sf"/>
</dbReference>
<accession>A0A1W1EED8</accession>
<dbReference type="PROSITE" id="PS50887">
    <property type="entry name" value="GGDEF"/>
    <property type="match status" value="1"/>
</dbReference>
<feature type="domain" description="GGDEF" evidence="3">
    <location>
        <begin position="192"/>
        <end position="324"/>
    </location>
</feature>
<sequence length="586" mass="66977">MNITIILTAVFFVIILAIYIILTSKHNSEVKSLNKKLKSMLNQKDYNDEARITYSKNHEIIFANKSAQKLLYLENKEKHYLFKKDVLFHMPTSAHIELLNAIDKKIKIEKGNFHLNNSILIIDGNEMVVNIYVDISDLDESGTISLFLSENREIKEVIKQDGKIDYLTGLPSQFSALSDINSLVLDSQKKSETFSLFLFGVDSYADKEAILGKSYINQMMKNMANYFEYKHSTYSKIYKMDCDKFLFIVKSVKDKEAAYKIANQIIDDISENCKNDSNTHVTVSCGIVFFPKDGENSTKLIDNCYSALNLAQNDSSSTVKIFKSKSNTLHNNDKQMNLDMINALKNREFLLHYQPIFNLKTNEMISAEALIRWNHPKEGLISPFRFLELAEKTGLIVELGAYVFREAIKQRKQWDILGFPKFNITINLSLQEIKIDKLINQINILFDEYSVDPMYFNLDISETSAMENIEKTQKKFQVFKEAGLSITLDNFGSGLSSIKSLHSLPISMLKIDRSLIFDIATNSNSQTVVKAIIDLAHSLGYEVVAEGVELENEVDILKSLNCDHAQGYLFSKPVPVFEFQEILRKL</sequence>
<keyword evidence="1" id="KW-1133">Transmembrane helix</keyword>
<dbReference type="SMART" id="SM00052">
    <property type="entry name" value="EAL"/>
    <property type="match status" value="1"/>
</dbReference>
<evidence type="ECO:0000256" key="1">
    <source>
        <dbReference type="SAM" id="Phobius"/>
    </source>
</evidence>
<dbReference type="AlphaFoldDB" id="A0A1W1EED8"/>